<dbReference type="InterPro" id="IPR035926">
    <property type="entry name" value="NusB-like_sf"/>
</dbReference>
<comment type="similarity">
    <text evidence="1 6">Belongs to the NusB family.</text>
</comment>
<dbReference type="GO" id="GO:0031564">
    <property type="term" value="P:transcription antitermination"/>
    <property type="evidence" value="ECO:0007669"/>
    <property type="project" value="UniProtKB-KW"/>
</dbReference>
<dbReference type="RefSeq" id="WP_089758609.1">
    <property type="nucleotide sequence ID" value="NZ_FNGO01000004.1"/>
</dbReference>
<protein>
    <recommendedName>
        <fullName evidence="6">Transcription antitermination protein NusB</fullName>
    </recommendedName>
    <alternativeName>
        <fullName evidence="6">Antitermination factor NusB</fullName>
    </alternativeName>
</protein>
<dbReference type="EMBL" id="FNGO01000004">
    <property type="protein sequence ID" value="SDL42317.1"/>
    <property type="molecule type" value="Genomic_DNA"/>
</dbReference>
<dbReference type="HAMAP" id="MF_00073">
    <property type="entry name" value="NusB"/>
    <property type="match status" value="1"/>
</dbReference>
<evidence type="ECO:0000256" key="2">
    <source>
        <dbReference type="ARBA" id="ARBA00022814"/>
    </source>
</evidence>
<evidence type="ECO:0000259" key="7">
    <source>
        <dbReference type="Pfam" id="PF01029"/>
    </source>
</evidence>
<dbReference type="AlphaFoldDB" id="A0A1G9JXJ1"/>
<dbReference type="InterPro" id="IPR011605">
    <property type="entry name" value="NusB_fam"/>
</dbReference>
<evidence type="ECO:0000256" key="6">
    <source>
        <dbReference type="HAMAP-Rule" id="MF_00073"/>
    </source>
</evidence>
<keyword evidence="4 6" id="KW-0805">Transcription regulation</keyword>
<gene>
    <name evidence="6" type="primary">nusB</name>
    <name evidence="8" type="ORF">SAMN04488692_104117</name>
</gene>
<dbReference type="Pfam" id="PF01029">
    <property type="entry name" value="NusB"/>
    <property type="match status" value="1"/>
</dbReference>
<feature type="domain" description="NusB/RsmB/TIM44" evidence="7">
    <location>
        <begin position="8"/>
        <end position="134"/>
    </location>
</feature>
<evidence type="ECO:0000256" key="3">
    <source>
        <dbReference type="ARBA" id="ARBA00022884"/>
    </source>
</evidence>
<evidence type="ECO:0000256" key="1">
    <source>
        <dbReference type="ARBA" id="ARBA00005952"/>
    </source>
</evidence>
<evidence type="ECO:0000313" key="8">
    <source>
        <dbReference type="EMBL" id="SDL42317.1"/>
    </source>
</evidence>
<keyword evidence="3 6" id="KW-0694">RNA-binding</keyword>
<reference evidence="8 9" key="1">
    <citation type="submission" date="2016-10" db="EMBL/GenBank/DDBJ databases">
        <authorList>
            <person name="de Groot N.N."/>
        </authorList>
    </citation>
    <scope>NUCLEOTIDE SEQUENCE [LARGE SCALE GENOMIC DNA]</scope>
    <source>
        <strain evidence="8 9">SLAS-1</strain>
    </source>
</reference>
<keyword evidence="5 6" id="KW-0804">Transcription</keyword>
<dbReference type="SUPFAM" id="SSF48013">
    <property type="entry name" value="NusB-like"/>
    <property type="match status" value="1"/>
</dbReference>
<dbReference type="OrthoDB" id="9811381at2"/>
<dbReference type="GO" id="GO:0006353">
    <property type="term" value="P:DNA-templated transcription termination"/>
    <property type="evidence" value="ECO:0007669"/>
    <property type="project" value="UniProtKB-UniRule"/>
</dbReference>
<dbReference type="PANTHER" id="PTHR11078:SF3">
    <property type="entry name" value="ANTITERMINATION NUSB DOMAIN-CONTAINING PROTEIN"/>
    <property type="match status" value="1"/>
</dbReference>
<organism evidence="8 9">
    <name type="scientific">Halarsenatibacter silvermanii</name>
    <dbReference type="NCBI Taxonomy" id="321763"/>
    <lineage>
        <taxon>Bacteria</taxon>
        <taxon>Bacillati</taxon>
        <taxon>Bacillota</taxon>
        <taxon>Clostridia</taxon>
        <taxon>Halanaerobiales</taxon>
        <taxon>Halarsenatibacteraceae</taxon>
        <taxon>Halarsenatibacter</taxon>
    </lineage>
</organism>
<dbReference type="NCBIfam" id="TIGR01951">
    <property type="entry name" value="nusB"/>
    <property type="match status" value="1"/>
</dbReference>
<dbReference type="STRING" id="321763.SAMN04488692_104117"/>
<dbReference type="GO" id="GO:0005829">
    <property type="term" value="C:cytosol"/>
    <property type="evidence" value="ECO:0007669"/>
    <property type="project" value="TreeGrafter"/>
</dbReference>
<dbReference type="Gene3D" id="1.10.940.10">
    <property type="entry name" value="NusB-like"/>
    <property type="match status" value="1"/>
</dbReference>
<dbReference type="Proteomes" id="UP000199476">
    <property type="component" value="Unassembled WGS sequence"/>
</dbReference>
<proteinExistence type="inferred from homology"/>
<keyword evidence="9" id="KW-1185">Reference proteome</keyword>
<comment type="function">
    <text evidence="6">Involved in transcription antitermination. Required for transcription of ribosomal RNA (rRNA) genes. Binds specifically to the boxA antiterminator sequence of the ribosomal RNA (rrn) operons.</text>
</comment>
<name>A0A1G9JXJ1_9FIRM</name>
<accession>A0A1G9JXJ1</accession>
<evidence type="ECO:0000313" key="9">
    <source>
        <dbReference type="Proteomes" id="UP000199476"/>
    </source>
</evidence>
<dbReference type="PANTHER" id="PTHR11078">
    <property type="entry name" value="N UTILIZATION SUBSTANCE PROTEIN B-RELATED"/>
    <property type="match status" value="1"/>
</dbReference>
<evidence type="ECO:0000256" key="4">
    <source>
        <dbReference type="ARBA" id="ARBA00023015"/>
    </source>
</evidence>
<sequence length="136" mass="15702">MKNLTRRQERELALQYLFALESQQKLKKELFPEDLEELPVSAEGVSRDAYHLDIIFGINQNLKGIDREISRHLIEWRFERIAMVDRNILRIAVCEIIHNEEVPKAVAIDEAVELAKKYGSEKSPEFINGVLAQVGD</sequence>
<dbReference type="InterPro" id="IPR006027">
    <property type="entry name" value="NusB_RsmB_TIM44"/>
</dbReference>
<evidence type="ECO:0000256" key="5">
    <source>
        <dbReference type="ARBA" id="ARBA00023163"/>
    </source>
</evidence>
<keyword evidence="2 6" id="KW-0889">Transcription antitermination</keyword>
<dbReference type="GO" id="GO:0003723">
    <property type="term" value="F:RNA binding"/>
    <property type="evidence" value="ECO:0007669"/>
    <property type="project" value="UniProtKB-UniRule"/>
</dbReference>